<feature type="region of interest" description="Disordered" evidence="1">
    <location>
        <begin position="221"/>
        <end position="244"/>
    </location>
</feature>
<feature type="compositionally biased region" description="Low complexity" evidence="1">
    <location>
        <begin position="221"/>
        <end position="230"/>
    </location>
</feature>
<accession>A0A835L971</accession>
<feature type="region of interest" description="Disordered" evidence="1">
    <location>
        <begin position="260"/>
        <end position="284"/>
    </location>
</feature>
<evidence type="ECO:0000256" key="1">
    <source>
        <dbReference type="SAM" id="MobiDB-lite"/>
    </source>
</evidence>
<feature type="compositionally biased region" description="Basic and acidic residues" evidence="1">
    <location>
        <begin position="110"/>
        <end position="119"/>
    </location>
</feature>
<dbReference type="EMBL" id="JACKWZ010000024">
    <property type="protein sequence ID" value="KAF9421371.1"/>
    <property type="molecule type" value="Genomic_DNA"/>
</dbReference>
<proteinExistence type="predicted"/>
<evidence type="ECO:0000313" key="3">
    <source>
        <dbReference type="Proteomes" id="UP000648187"/>
    </source>
</evidence>
<dbReference type="AlphaFoldDB" id="A0A835L971"/>
<protein>
    <submittedName>
        <fullName evidence="2">Uncharacterized protein</fullName>
    </submittedName>
</protein>
<name>A0A835L971_SPOEX</name>
<feature type="compositionally biased region" description="Basic and acidic residues" evidence="1">
    <location>
        <begin position="270"/>
        <end position="284"/>
    </location>
</feature>
<gene>
    <name evidence="2" type="ORF">HW555_002586</name>
</gene>
<sequence length="284" mass="31370">MGHAGHDVVPDEASSVLKGQEHLFHLDAYDEMDKVRNLNLEAIDKIKHFTNVIYSKTDNWAPIPYMEDLYKYQPELTMKEVDIDHAFVLKSSERTAEMGYKIRTNNTHTPKRDNTHRTQNDSSQTPGVTRRRRQDPRVALSSSITSAGRLQKRISELFNSISVDGRRRVGFLTQGSSAPRPAARLRLPDAFKSTSLILRHGFPRTETASLPDRSRLRKRVSVLSSSASDDASGDERSLRTMRGSNTAGAVAGAAGTMAGDCGACDGEGAGEARGRSEWDRARGV</sequence>
<feature type="region of interest" description="Disordered" evidence="1">
    <location>
        <begin position="98"/>
        <end position="144"/>
    </location>
</feature>
<comment type="caution">
    <text evidence="2">The sequence shown here is derived from an EMBL/GenBank/DDBJ whole genome shotgun (WGS) entry which is preliminary data.</text>
</comment>
<keyword evidence="3" id="KW-1185">Reference proteome</keyword>
<evidence type="ECO:0000313" key="2">
    <source>
        <dbReference type="EMBL" id="KAF9421371.1"/>
    </source>
</evidence>
<reference evidence="2" key="1">
    <citation type="submission" date="2020-08" db="EMBL/GenBank/DDBJ databases">
        <title>Spodoptera exigua strain:BAW_Kor-Di-RS1 Genome sequencing and assembly.</title>
        <authorList>
            <person name="Kim J."/>
            <person name="Nam H.Y."/>
            <person name="Kwon M."/>
            <person name="Choi J.H."/>
            <person name="Cho S.R."/>
            <person name="Kim G.-H."/>
        </authorList>
    </citation>
    <scope>NUCLEOTIDE SEQUENCE</scope>
    <source>
        <strain evidence="2">BAW_Kor-Di-RS1</strain>
        <tissue evidence="2">Whole-body</tissue>
    </source>
</reference>
<organism evidence="2 3">
    <name type="scientific">Spodoptera exigua</name>
    <name type="common">Beet armyworm</name>
    <name type="synonym">Noctua fulgens</name>
    <dbReference type="NCBI Taxonomy" id="7107"/>
    <lineage>
        <taxon>Eukaryota</taxon>
        <taxon>Metazoa</taxon>
        <taxon>Ecdysozoa</taxon>
        <taxon>Arthropoda</taxon>
        <taxon>Hexapoda</taxon>
        <taxon>Insecta</taxon>
        <taxon>Pterygota</taxon>
        <taxon>Neoptera</taxon>
        <taxon>Endopterygota</taxon>
        <taxon>Lepidoptera</taxon>
        <taxon>Glossata</taxon>
        <taxon>Ditrysia</taxon>
        <taxon>Noctuoidea</taxon>
        <taxon>Noctuidae</taxon>
        <taxon>Amphipyrinae</taxon>
        <taxon>Spodoptera</taxon>
    </lineage>
</organism>
<dbReference type="Proteomes" id="UP000648187">
    <property type="component" value="Unassembled WGS sequence"/>
</dbReference>